<dbReference type="Proteomes" id="UP000755551">
    <property type="component" value="Unassembled WGS sequence"/>
</dbReference>
<comment type="caution">
    <text evidence="1">The sequence shown here is derived from an EMBL/GenBank/DDBJ whole genome shotgun (WGS) entry which is preliminary data.</text>
</comment>
<evidence type="ECO:0000313" key="2">
    <source>
        <dbReference type="Proteomes" id="UP000755551"/>
    </source>
</evidence>
<sequence>MTAHQNFAQADHCFTIKQVDDNSWWVLRSDLPRHGRRSILPRVVFFGTSEEQVKSWLDSRSEPFFLQQ</sequence>
<name>A0ABS6MA55_9GAMM</name>
<reference evidence="1 2" key="1">
    <citation type="submission" date="2021-06" db="EMBL/GenBank/DDBJ databases">
        <title>Bacterium isolated from marine sediment.</title>
        <authorList>
            <person name="Zhu K.-L."/>
            <person name="Du Z.-J."/>
            <person name="Liang Q.-Y."/>
        </authorList>
    </citation>
    <scope>NUCLEOTIDE SEQUENCE [LARGE SCALE GENOMIC DNA]</scope>
    <source>
        <strain evidence="1 2">A346</strain>
    </source>
</reference>
<gene>
    <name evidence="1" type="ORF">KTN04_07475</name>
</gene>
<keyword evidence="2" id="KW-1185">Reference proteome</keyword>
<evidence type="ECO:0008006" key="3">
    <source>
        <dbReference type="Google" id="ProtNLM"/>
    </source>
</evidence>
<accession>A0ABS6MA55</accession>
<proteinExistence type="predicted"/>
<protein>
    <recommendedName>
        <fullName evidence="3">Transcriptional regulator</fullName>
    </recommendedName>
</protein>
<organism evidence="1 2">
    <name type="scientific">Marinobacterium weihaiense</name>
    <dbReference type="NCBI Taxonomy" id="2851016"/>
    <lineage>
        <taxon>Bacteria</taxon>
        <taxon>Pseudomonadati</taxon>
        <taxon>Pseudomonadota</taxon>
        <taxon>Gammaproteobacteria</taxon>
        <taxon>Oceanospirillales</taxon>
        <taxon>Oceanospirillaceae</taxon>
        <taxon>Marinobacterium</taxon>
    </lineage>
</organism>
<dbReference type="RefSeq" id="WP_217334593.1">
    <property type="nucleotide sequence ID" value="NZ_JAHQZT010000007.1"/>
</dbReference>
<dbReference type="EMBL" id="JAHQZT010000007">
    <property type="protein sequence ID" value="MBV0933174.1"/>
    <property type="molecule type" value="Genomic_DNA"/>
</dbReference>
<evidence type="ECO:0000313" key="1">
    <source>
        <dbReference type="EMBL" id="MBV0933174.1"/>
    </source>
</evidence>